<evidence type="ECO:0000256" key="1">
    <source>
        <dbReference type="SAM" id="Phobius"/>
    </source>
</evidence>
<dbReference type="AlphaFoldDB" id="A0A815S101"/>
<organism evidence="2 4">
    <name type="scientific">Adineta steineri</name>
    <dbReference type="NCBI Taxonomy" id="433720"/>
    <lineage>
        <taxon>Eukaryota</taxon>
        <taxon>Metazoa</taxon>
        <taxon>Spiralia</taxon>
        <taxon>Gnathifera</taxon>
        <taxon>Rotifera</taxon>
        <taxon>Eurotatoria</taxon>
        <taxon>Bdelloidea</taxon>
        <taxon>Adinetida</taxon>
        <taxon>Adinetidae</taxon>
        <taxon>Adineta</taxon>
    </lineage>
</organism>
<evidence type="ECO:0000313" key="2">
    <source>
        <dbReference type="EMBL" id="CAF1485493.1"/>
    </source>
</evidence>
<dbReference type="EMBL" id="CAJNOE010002526">
    <property type="protein sequence ID" value="CAF1485493.1"/>
    <property type="molecule type" value="Genomic_DNA"/>
</dbReference>
<gene>
    <name evidence="2" type="ORF">IZO911_LOCUS44207</name>
    <name evidence="3" type="ORF">KXQ929_LOCUS5669</name>
</gene>
<dbReference type="Proteomes" id="UP000663868">
    <property type="component" value="Unassembled WGS sequence"/>
</dbReference>
<keyword evidence="1" id="KW-0812">Transmembrane</keyword>
<sequence length="353" mass="39162">MFNRSVYQKTHGLLSSKQQAKSKTAMQPSVPVGRLIYFYLLFTIAIQTTYGSSTGLKIKRQISGNSNPYIQSGGQQVTNGMILYIDETPQMPPLTAVSTDSVRWTITFHYRAAIANPVSFPDWTISVTSSPSFPADITLSLLTKVIGGEVTAVWKEDITGQSGQLEFKILGKNPSKAAVFAYIDSLSSLWYTKMIAIQESKNNQVVQFGTDGYPVASYDNGYGIFQLTGCPTTPTIDQVWNWKTNVLGGVSCIANKGLDAVRLLNKQKVLSAHTVWVPLLQMNVTSYSLLPTKQVGLYCNFSDDGSTRQFWYDAEAIKLYNGGQYIKWINGAWSFIPGQNNYVENVCNRNDQI</sequence>
<evidence type="ECO:0000313" key="3">
    <source>
        <dbReference type="EMBL" id="CAF3611634.1"/>
    </source>
</evidence>
<comment type="caution">
    <text evidence="2">The sequence shown here is derived from an EMBL/GenBank/DDBJ whole genome shotgun (WGS) entry which is preliminary data.</text>
</comment>
<dbReference type="EMBL" id="CAJOBB010000211">
    <property type="protein sequence ID" value="CAF3611634.1"/>
    <property type="molecule type" value="Genomic_DNA"/>
</dbReference>
<evidence type="ECO:0000313" key="4">
    <source>
        <dbReference type="Proteomes" id="UP000663860"/>
    </source>
</evidence>
<dbReference type="Proteomes" id="UP000663860">
    <property type="component" value="Unassembled WGS sequence"/>
</dbReference>
<keyword evidence="1" id="KW-0472">Membrane</keyword>
<proteinExistence type="predicted"/>
<protein>
    <submittedName>
        <fullName evidence="2">Uncharacterized protein</fullName>
    </submittedName>
</protein>
<name>A0A815S101_9BILA</name>
<accession>A0A815S101</accession>
<reference evidence="2" key="1">
    <citation type="submission" date="2021-02" db="EMBL/GenBank/DDBJ databases">
        <authorList>
            <person name="Nowell W R."/>
        </authorList>
    </citation>
    <scope>NUCLEOTIDE SEQUENCE</scope>
</reference>
<keyword evidence="1" id="KW-1133">Transmembrane helix</keyword>
<feature type="transmembrane region" description="Helical" evidence="1">
    <location>
        <begin position="36"/>
        <end position="56"/>
    </location>
</feature>